<organism evidence="6 7">
    <name type="scientific">Amphritea opalescens</name>
    <dbReference type="NCBI Taxonomy" id="2490544"/>
    <lineage>
        <taxon>Bacteria</taxon>
        <taxon>Pseudomonadati</taxon>
        <taxon>Pseudomonadota</taxon>
        <taxon>Gammaproteobacteria</taxon>
        <taxon>Oceanospirillales</taxon>
        <taxon>Oceanospirillaceae</taxon>
        <taxon>Amphritea</taxon>
    </lineage>
</organism>
<feature type="domain" description="HTH lysR-type" evidence="5">
    <location>
        <begin position="7"/>
        <end position="64"/>
    </location>
</feature>
<keyword evidence="4" id="KW-0804">Transcription</keyword>
<protein>
    <submittedName>
        <fullName evidence="6">LysR family transcriptional regulator</fullName>
    </submittedName>
</protein>
<gene>
    <name evidence="6" type="ORF">EH243_15675</name>
</gene>
<evidence type="ECO:0000313" key="7">
    <source>
        <dbReference type="Proteomes" id="UP000283087"/>
    </source>
</evidence>
<evidence type="ECO:0000256" key="3">
    <source>
        <dbReference type="ARBA" id="ARBA00023125"/>
    </source>
</evidence>
<dbReference type="AlphaFoldDB" id="A0A430KMV4"/>
<dbReference type="PANTHER" id="PTHR30118">
    <property type="entry name" value="HTH-TYPE TRANSCRIPTIONAL REGULATOR LEUO-RELATED"/>
    <property type="match status" value="1"/>
</dbReference>
<dbReference type="InterPro" id="IPR005119">
    <property type="entry name" value="LysR_subst-bd"/>
</dbReference>
<reference evidence="6 7" key="1">
    <citation type="submission" date="2018-11" db="EMBL/GenBank/DDBJ databases">
        <title>The draft genome sequence of Amphritea opalescens ANRC-JH13T.</title>
        <authorList>
            <person name="Fang Z."/>
            <person name="Zhang Y."/>
            <person name="Han X."/>
        </authorList>
    </citation>
    <scope>NUCLEOTIDE SEQUENCE [LARGE SCALE GENOMIC DNA]</scope>
    <source>
        <strain evidence="6 7">ANRC-JH13</strain>
    </source>
</reference>
<dbReference type="RefSeq" id="WP_126159609.1">
    <property type="nucleotide sequence ID" value="NZ_RQXW01000017.1"/>
</dbReference>
<evidence type="ECO:0000256" key="2">
    <source>
        <dbReference type="ARBA" id="ARBA00023015"/>
    </source>
</evidence>
<evidence type="ECO:0000259" key="5">
    <source>
        <dbReference type="PROSITE" id="PS50931"/>
    </source>
</evidence>
<dbReference type="GO" id="GO:0003677">
    <property type="term" value="F:DNA binding"/>
    <property type="evidence" value="ECO:0007669"/>
    <property type="project" value="UniProtKB-KW"/>
</dbReference>
<dbReference type="PROSITE" id="PS50931">
    <property type="entry name" value="HTH_LYSR"/>
    <property type="match status" value="1"/>
</dbReference>
<sequence length="301" mass="34127">MKSLRQFDLNLLLLLEALLTECHVSRAAQRMFLSQSAMSHALNRLRQQLDDPLLVRAGNGLKLTPRAQTMLPDIRQAIRMIEHSLNPPEPFDPAHSDLCFTIASTDYFEAITLPPLMQELQQSAPGIRIQVEVIRQDGNLKQLESREVDLIAGLDTHQPIDSQLVSRPWHSEPFACLVADTHPLVEDSLSLQQYCQMNHVLFSDLAGVTADQIDRWLADQQLQRSFIARTVNYMAGARIVALTDAVMTLPRQMALLFAQMLPVRLMTPPTGMPNIEMVTLHHPLYSNDPSLQWLLQRLHHE</sequence>
<dbReference type="SUPFAM" id="SSF46785">
    <property type="entry name" value="Winged helix' DNA-binding domain"/>
    <property type="match status" value="1"/>
</dbReference>
<dbReference type="InterPro" id="IPR050389">
    <property type="entry name" value="LysR-type_TF"/>
</dbReference>
<dbReference type="EMBL" id="RQXW01000017">
    <property type="protein sequence ID" value="RTE64817.1"/>
    <property type="molecule type" value="Genomic_DNA"/>
</dbReference>
<evidence type="ECO:0000256" key="1">
    <source>
        <dbReference type="ARBA" id="ARBA00009437"/>
    </source>
</evidence>
<evidence type="ECO:0000256" key="4">
    <source>
        <dbReference type="ARBA" id="ARBA00023163"/>
    </source>
</evidence>
<dbReference type="PRINTS" id="PR00039">
    <property type="entry name" value="HTHLYSR"/>
</dbReference>
<keyword evidence="2" id="KW-0805">Transcription regulation</keyword>
<dbReference type="InterPro" id="IPR000847">
    <property type="entry name" value="LysR_HTH_N"/>
</dbReference>
<dbReference type="Gene3D" id="1.10.10.10">
    <property type="entry name" value="Winged helix-like DNA-binding domain superfamily/Winged helix DNA-binding domain"/>
    <property type="match status" value="1"/>
</dbReference>
<keyword evidence="3" id="KW-0238">DNA-binding</keyword>
<name>A0A430KMV4_9GAMM</name>
<dbReference type="PANTHER" id="PTHR30118:SF15">
    <property type="entry name" value="TRANSCRIPTIONAL REGULATORY PROTEIN"/>
    <property type="match status" value="1"/>
</dbReference>
<dbReference type="OrthoDB" id="8839911at2"/>
<dbReference type="SUPFAM" id="SSF53850">
    <property type="entry name" value="Periplasmic binding protein-like II"/>
    <property type="match status" value="1"/>
</dbReference>
<dbReference type="Pfam" id="PF00126">
    <property type="entry name" value="HTH_1"/>
    <property type="match status" value="1"/>
</dbReference>
<dbReference type="GO" id="GO:0003700">
    <property type="term" value="F:DNA-binding transcription factor activity"/>
    <property type="evidence" value="ECO:0007669"/>
    <property type="project" value="InterPro"/>
</dbReference>
<dbReference type="Pfam" id="PF03466">
    <property type="entry name" value="LysR_substrate"/>
    <property type="match status" value="1"/>
</dbReference>
<comment type="caution">
    <text evidence="6">The sequence shown here is derived from an EMBL/GenBank/DDBJ whole genome shotgun (WGS) entry which is preliminary data.</text>
</comment>
<dbReference type="InterPro" id="IPR036388">
    <property type="entry name" value="WH-like_DNA-bd_sf"/>
</dbReference>
<accession>A0A430KMV4</accession>
<dbReference type="InterPro" id="IPR036390">
    <property type="entry name" value="WH_DNA-bd_sf"/>
</dbReference>
<keyword evidence="7" id="KW-1185">Reference proteome</keyword>
<dbReference type="Proteomes" id="UP000283087">
    <property type="component" value="Unassembled WGS sequence"/>
</dbReference>
<proteinExistence type="inferred from homology"/>
<dbReference type="CDD" id="cd08417">
    <property type="entry name" value="PBP2_Nitroaromatics_like"/>
    <property type="match status" value="1"/>
</dbReference>
<dbReference type="InterPro" id="IPR037402">
    <property type="entry name" value="YidZ_PBP2"/>
</dbReference>
<dbReference type="Gene3D" id="3.40.190.10">
    <property type="entry name" value="Periplasmic binding protein-like II"/>
    <property type="match status" value="2"/>
</dbReference>
<comment type="similarity">
    <text evidence="1">Belongs to the LysR transcriptional regulatory family.</text>
</comment>
<evidence type="ECO:0000313" key="6">
    <source>
        <dbReference type="EMBL" id="RTE64817.1"/>
    </source>
</evidence>